<dbReference type="PANTHER" id="PTHR21183:SF18">
    <property type="entry name" value="LARGE RIBOSOMAL SUBUNIT PROTEIN UL29M"/>
    <property type="match status" value="1"/>
</dbReference>
<dbReference type="EMBL" id="JARJCW010000024">
    <property type="protein sequence ID" value="KAJ7212111.1"/>
    <property type="molecule type" value="Genomic_DNA"/>
</dbReference>
<feature type="region of interest" description="Disordered" evidence="8">
    <location>
        <begin position="1"/>
        <end position="38"/>
    </location>
</feature>
<dbReference type="InterPro" id="IPR010729">
    <property type="entry name" value="Ribosomal_uL29_mit"/>
</dbReference>
<evidence type="ECO:0000256" key="1">
    <source>
        <dbReference type="ARBA" id="ARBA00004173"/>
    </source>
</evidence>
<accession>A0AAD6VGH9</accession>
<feature type="compositionally biased region" description="Low complexity" evidence="8">
    <location>
        <begin position="11"/>
        <end position="38"/>
    </location>
</feature>
<evidence type="ECO:0000313" key="9">
    <source>
        <dbReference type="EMBL" id="KAJ7212111.1"/>
    </source>
</evidence>
<dbReference type="GO" id="GO:0032543">
    <property type="term" value="P:mitochondrial translation"/>
    <property type="evidence" value="ECO:0007669"/>
    <property type="project" value="TreeGrafter"/>
</dbReference>
<dbReference type="GO" id="GO:0005762">
    <property type="term" value="C:mitochondrial large ribosomal subunit"/>
    <property type="evidence" value="ECO:0007669"/>
    <property type="project" value="TreeGrafter"/>
</dbReference>
<gene>
    <name evidence="9" type="ORF">GGX14DRAFT_621839</name>
</gene>
<dbReference type="Pfam" id="PF06984">
    <property type="entry name" value="MRP-L47"/>
    <property type="match status" value="1"/>
</dbReference>
<reference evidence="9" key="1">
    <citation type="submission" date="2023-03" db="EMBL/GenBank/DDBJ databases">
        <title>Massive genome expansion in bonnet fungi (Mycena s.s.) driven by repeated elements and novel gene families across ecological guilds.</title>
        <authorList>
            <consortium name="Lawrence Berkeley National Laboratory"/>
            <person name="Harder C.B."/>
            <person name="Miyauchi S."/>
            <person name="Viragh M."/>
            <person name="Kuo A."/>
            <person name="Thoen E."/>
            <person name="Andreopoulos B."/>
            <person name="Lu D."/>
            <person name="Skrede I."/>
            <person name="Drula E."/>
            <person name="Henrissat B."/>
            <person name="Morin E."/>
            <person name="Kohler A."/>
            <person name="Barry K."/>
            <person name="LaButti K."/>
            <person name="Morin E."/>
            <person name="Salamov A."/>
            <person name="Lipzen A."/>
            <person name="Mereny Z."/>
            <person name="Hegedus B."/>
            <person name="Baldrian P."/>
            <person name="Stursova M."/>
            <person name="Weitz H."/>
            <person name="Taylor A."/>
            <person name="Grigoriev I.V."/>
            <person name="Nagy L.G."/>
            <person name="Martin F."/>
            <person name="Kauserud H."/>
        </authorList>
    </citation>
    <scope>NUCLEOTIDE SEQUENCE</scope>
    <source>
        <strain evidence="9">9144</strain>
    </source>
</reference>
<dbReference type="GO" id="GO:0003735">
    <property type="term" value="F:structural constituent of ribosome"/>
    <property type="evidence" value="ECO:0007669"/>
    <property type="project" value="InterPro"/>
</dbReference>
<name>A0AAD6VGH9_9AGAR</name>
<keyword evidence="10" id="KW-1185">Reference proteome</keyword>
<organism evidence="9 10">
    <name type="scientific">Mycena pura</name>
    <dbReference type="NCBI Taxonomy" id="153505"/>
    <lineage>
        <taxon>Eukaryota</taxon>
        <taxon>Fungi</taxon>
        <taxon>Dikarya</taxon>
        <taxon>Basidiomycota</taxon>
        <taxon>Agaricomycotina</taxon>
        <taxon>Agaricomycetes</taxon>
        <taxon>Agaricomycetidae</taxon>
        <taxon>Agaricales</taxon>
        <taxon>Marasmiineae</taxon>
        <taxon>Mycenaceae</taxon>
        <taxon>Mycena</taxon>
    </lineage>
</organism>
<evidence type="ECO:0000256" key="7">
    <source>
        <dbReference type="ARBA" id="ARBA00035399"/>
    </source>
</evidence>
<comment type="subcellular location">
    <subcellularLocation>
        <location evidence="1">Mitochondrion</location>
    </subcellularLocation>
</comment>
<evidence type="ECO:0000256" key="5">
    <source>
        <dbReference type="ARBA" id="ARBA00023274"/>
    </source>
</evidence>
<evidence type="ECO:0000256" key="4">
    <source>
        <dbReference type="ARBA" id="ARBA00023128"/>
    </source>
</evidence>
<keyword evidence="3 9" id="KW-0689">Ribosomal protein</keyword>
<feature type="non-terminal residue" evidence="9">
    <location>
        <position position="1"/>
    </location>
</feature>
<evidence type="ECO:0000256" key="3">
    <source>
        <dbReference type="ARBA" id="ARBA00022980"/>
    </source>
</evidence>
<evidence type="ECO:0000256" key="6">
    <source>
        <dbReference type="ARBA" id="ARBA00035289"/>
    </source>
</evidence>
<dbReference type="InterPro" id="IPR038340">
    <property type="entry name" value="MRP-L47_sf"/>
</dbReference>
<protein>
    <recommendedName>
        <fullName evidence="6">Large ribosomal subunit protein uL29m</fullName>
    </recommendedName>
    <alternativeName>
        <fullName evidence="7">54S ribosomal protein L4, mitochondrial</fullName>
    </alternativeName>
</protein>
<comment type="caution">
    <text evidence="9">The sequence shown here is derived from an EMBL/GenBank/DDBJ whole genome shotgun (WGS) entry which is preliminary data.</text>
</comment>
<evidence type="ECO:0000313" key="10">
    <source>
        <dbReference type="Proteomes" id="UP001219525"/>
    </source>
</evidence>
<dbReference type="Proteomes" id="UP001219525">
    <property type="component" value="Unassembled WGS sequence"/>
</dbReference>
<dbReference type="AlphaFoldDB" id="A0AAD6VGH9"/>
<comment type="similarity">
    <text evidence="2">Belongs to the universal ribosomal protein uL29 family.</text>
</comment>
<sequence length="166" mass="18671">VGIPADHRSNESANSSASSSAKIPPVSANSSAFLPSSSPQLNPDHGLYGFFRRKAASNLRGNDQYETFTDPTIKFSGRAWLASELRLKNFKDLHTLWFVLLRERNLLATQREEMRRLGLILFCTCASALTHDTLQCRKSMARIKAVMNERRLAYEGAVKIAEQERE</sequence>
<keyword evidence="5" id="KW-0687">Ribonucleoprotein</keyword>
<feature type="compositionally biased region" description="Basic and acidic residues" evidence="8">
    <location>
        <begin position="1"/>
        <end position="10"/>
    </location>
</feature>
<evidence type="ECO:0000256" key="8">
    <source>
        <dbReference type="SAM" id="MobiDB-lite"/>
    </source>
</evidence>
<feature type="non-terminal residue" evidence="9">
    <location>
        <position position="166"/>
    </location>
</feature>
<dbReference type="Gene3D" id="6.10.330.20">
    <property type="match status" value="1"/>
</dbReference>
<evidence type="ECO:0000256" key="2">
    <source>
        <dbReference type="ARBA" id="ARBA00009254"/>
    </source>
</evidence>
<proteinExistence type="inferred from homology"/>
<keyword evidence="4" id="KW-0496">Mitochondrion</keyword>
<dbReference type="PANTHER" id="PTHR21183">
    <property type="entry name" value="RIBOSOMAL PROTEIN L47, MITOCHONDRIAL-RELATED"/>
    <property type="match status" value="1"/>
</dbReference>